<name>A0A0F9NDM2_9ZZZZ</name>
<sequence>MSPKQTLPGQHVILEKAWPGDCCLCTHEATIADLRAENARLQEQMKEADEVVVLAVAALHERVQEVDLLKRERDDYKALAELRGEALDAWVRYSLSSKPSKELLVEALRLTDAAEEPR</sequence>
<organism evidence="1">
    <name type="scientific">marine sediment metagenome</name>
    <dbReference type="NCBI Taxonomy" id="412755"/>
    <lineage>
        <taxon>unclassified sequences</taxon>
        <taxon>metagenomes</taxon>
        <taxon>ecological metagenomes</taxon>
    </lineage>
</organism>
<accession>A0A0F9NDM2</accession>
<gene>
    <name evidence="1" type="ORF">LCGC14_0979630</name>
</gene>
<reference evidence="1" key="1">
    <citation type="journal article" date="2015" name="Nature">
        <title>Complex archaea that bridge the gap between prokaryotes and eukaryotes.</title>
        <authorList>
            <person name="Spang A."/>
            <person name="Saw J.H."/>
            <person name="Jorgensen S.L."/>
            <person name="Zaremba-Niedzwiedzka K."/>
            <person name="Martijn J."/>
            <person name="Lind A.E."/>
            <person name="van Eijk R."/>
            <person name="Schleper C."/>
            <person name="Guy L."/>
            <person name="Ettema T.J."/>
        </authorList>
    </citation>
    <scope>NUCLEOTIDE SEQUENCE</scope>
</reference>
<comment type="caution">
    <text evidence="1">The sequence shown here is derived from an EMBL/GenBank/DDBJ whole genome shotgun (WGS) entry which is preliminary data.</text>
</comment>
<dbReference type="AlphaFoldDB" id="A0A0F9NDM2"/>
<protein>
    <submittedName>
        <fullName evidence="1">Uncharacterized protein</fullName>
    </submittedName>
</protein>
<proteinExistence type="predicted"/>
<evidence type="ECO:0000313" key="1">
    <source>
        <dbReference type="EMBL" id="KKN16074.1"/>
    </source>
</evidence>
<dbReference type="EMBL" id="LAZR01003651">
    <property type="protein sequence ID" value="KKN16074.1"/>
    <property type="molecule type" value="Genomic_DNA"/>
</dbReference>